<proteinExistence type="predicted"/>
<accession>A0AAU6MXL5</accession>
<name>A0AAU6MXL5_9CAUD</name>
<evidence type="ECO:0000313" key="1">
    <source>
        <dbReference type="EMBL" id="WVX90795.1"/>
    </source>
</evidence>
<dbReference type="EMBL" id="OR885926">
    <property type="protein sequence ID" value="WVX90795.1"/>
    <property type="molecule type" value="Genomic_DNA"/>
</dbReference>
<protein>
    <submittedName>
        <fullName evidence="1">Uncharacterized protein</fullName>
    </submittedName>
</protein>
<gene>
    <name evidence="1" type="ORF">184DA_190</name>
</gene>
<reference evidence="1" key="1">
    <citation type="submission" date="2023-11" db="EMBL/GenBank/DDBJ databases">
        <title>Characterization of a newly isolated phage infecting non-aureus staphylococci isolated from bovine mastitis.</title>
        <authorList>
            <person name="Wanecka A."/>
            <person name="Marynowska M."/>
            <person name="Wesolowski W."/>
            <person name="Bloch S."/>
            <person name="Nejman-Falenczyk B."/>
            <person name="Neumann J."/>
            <person name="Krol J."/>
            <person name="Florek M."/>
            <person name="Ulanicki K."/>
            <person name="Napierala A."/>
            <person name="Twardon J."/>
            <person name="Wolska B."/>
            <person name="Porebska J."/>
            <person name="Ziubrzycka A."/>
            <person name="Czeretowicz I."/>
            <person name="Benisz M."/>
        </authorList>
    </citation>
    <scope>NUCLEOTIDE SEQUENCE</scope>
</reference>
<organism evidence="1">
    <name type="scientific">Staphylococcus phage 184DA</name>
    <dbReference type="NCBI Taxonomy" id="3110532"/>
    <lineage>
        <taxon>Viruses</taxon>
        <taxon>Duplodnaviria</taxon>
        <taxon>Heunggongvirae</taxon>
        <taxon>Uroviricota</taxon>
        <taxon>Caudoviricetes</taxon>
    </lineage>
</organism>
<sequence length="35" mass="3950">MFLRMKSLSFSPLATAPGSLSFILRNYLSIITFLL</sequence>